<dbReference type="PANTHER" id="PTHR47592">
    <property type="entry name" value="PBF68 PROTEIN"/>
    <property type="match status" value="1"/>
</dbReference>
<keyword evidence="4" id="KW-1185">Reference proteome</keyword>
<dbReference type="AlphaFoldDB" id="A0A9R1UYL8"/>
<evidence type="ECO:0000259" key="2">
    <source>
        <dbReference type="PROSITE" id="PS50994"/>
    </source>
</evidence>
<proteinExistence type="predicted"/>
<gene>
    <name evidence="3" type="ORF">LSAT_V11C700373410</name>
</gene>
<dbReference type="InterPro" id="IPR036397">
    <property type="entry name" value="RNaseH_sf"/>
</dbReference>
<dbReference type="InterPro" id="IPR001584">
    <property type="entry name" value="Integrase_cat-core"/>
</dbReference>
<dbReference type="PANTHER" id="PTHR47592:SF30">
    <property type="entry name" value="CCHC-TYPE DOMAIN-CONTAINING PROTEIN"/>
    <property type="match status" value="1"/>
</dbReference>
<sequence length="172" mass="19289">MPPGMVVFYVDGHRVIVQGRGDVRLQFTCGEWVILRDVLHVPTLSKGFISADKFDKGGFNMLLENGKIIISKGRRYVGRTKNCSIMYHLFLSDEGSASGSRFYSNGASVSSVASNDAEVENQLEGHIKILRSDRVEKYFNQEFETFCEENGIKHESTSPNIPQHNGLAERKT</sequence>
<evidence type="ECO:0000313" key="3">
    <source>
        <dbReference type="EMBL" id="KAJ0195168.1"/>
    </source>
</evidence>
<evidence type="ECO:0000313" key="4">
    <source>
        <dbReference type="Proteomes" id="UP000235145"/>
    </source>
</evidence>
<dbReference type="Gene3D" id="3.30.420.10">
    <property type="entry name" value="Ribonuclease H-like superfamily/Ribonuclease H"/>
    <property type="match status" value="1"/>
</dbReference>
<dbReference type="Proteomes" id="UP000235145">
    <property type="component" value="Unassembled WGS sequence"/>
</dbReference>
<evidence type="ECO:0000256" key="1">
    <source>
        <dbReference type="SAM" id="MobiDB-lite"/>
    </source>
</evidence>
<feature type="region of interest" description="Disordered" evidence="1">
    <location>
        <begin position="150"/>
        <end position="172"/>
    </location>
</feature>
<accession>A0A9R1UYL8</accession>
<dbReference type="PROSITE" id="PS50994">
    <property type="entry name" value="INTEGRASE"/>
    <property type="match status" value="1"/>
</dbReference>
<comment type="caution">
    <text evidence="3">The sequence shown here is derived from an EMBL/GenBank/DDBJ whole genome shotgun (WGS) entry which is preliminary data.</text>
</comment>
<dbReference type="SUPFAM" id="SSF53098">
    <property type="entry name" value="Ribonuclease H-like"/>
    <property type="match status" value="1"/>
</dbReference>
<reference evidence="3 4" key="1">
    <citation type="journal article" date="2017" name="Nat. Commun.">
        <title>Genome assembly with in vitro proximity ligation data and whole-genome triplication in lettuce.</title>
        <authorList>
            <person name="Reyes-Chin-Wo S."/>
            <person name="Wang Z."/>
            <person name="Yang X."/>
            <person name="Kozik A."/>
            <person name="Arikit S."/>
            <person name="Song C."/>
            <person name="Xia L."/>
            <person name="Froenicke L."/>
            <person name="Lavelle D.O."/>
            <person name="Truco M.J."/>
            <person name="Xia R."/>
            <person name="Zhu S."/>
            <person name="Xu C."/>
            <person name="Xu H."/>
            <person name="Xu X."/>
            <person name="Cox K."/>
            <person name="Korf I."/>
            <person name="Meyers B.C."/>
            <person name="Michelmore R.W."/>
        </authorList>
    </citation>
    <scope>NUCLEOTIDE SEQUENCE [LARGE SCALE GENOMIC DNA]</scope>
    <source>
        <strain evidence="4">cv. Salinas</strain>
        <tissue evidence="3">Seedlings</tissue>
    </source>
</reference>
<feature type="domain" description="Integrase catalytic" evidence="2">
    <location>
        <begin position="38"/>
        <end position="172"/>
    </location>
</feature>
<dbReference type="GO" id="GO:0003676">
    <property type="term" value="F:nucleic acid binding"/>
    <property type="evidence" value="ECO:0007669"/>
    <property type="project" value="InterPro"/>
</dbReference>
<name>A0A9R1UYL8_LACSA</name>
<dbReference type="Pfam" id="PF22936">
    <property type="entry name" value="Pol_BBD"/>
    <property type="match status" value="1"/>
</dbReference>
<dbReference type="GO" id="GO:0015074">
    <property type="term" value="P:DNA integration"/>
    <property type="evidence" value="ECO:0007669"/>
    <property type="project" value="InterPro"/>
</dbReference>
<dbReference type="EMBL" id="NBSK02000007">
    <property type="protein sequence ID" value="KAJ0195168.1"/>
    <property type="molecule type" value="Genomic_DNA"/>
</dbReference>
<protein>
    <recommendedName>
        <fullName evidence="2">Integrase catalytic domain-containing protein</fullName>
    </recommendedName>
</protein>
<dbReference type="InterPro" id="IPR054722">
    <property type="entry name" value="PolX-like_BBD"/>
</dbReference>
<dbReference type="InterPro" id="IPR012337">
    <property type="entry name" value="RNaseH-like_sf"/>
</dbReference>
<organism evidence="3 4">
    <name type="scientific">Lactuca sativa</name>
    <name type="common">Garden lettuce</name>
    <dbReference type="NCBI Taxonomy" id="4236"/>
    <lineage>
        <taxon>Eukaryota</taxon>
        <taxon>Viridiplantae</taxon>
        <taxon>Streptophyta</taxon>
        <taxon>Embryophyta</taxon>
        <taxon>Tracheophyta</taxon>
        <taxon>Spermatophyta</taxon>
        <taxon>Magnoliopsida</taxon>
        <taxon>eudicotyledons</taxon>
        <taxon>Gunneridae</taxon>
        <taxon>Pentapetalae</taxon>
        <taxon>asterids</taxon>
        <taxon>campanulids</taxon>
        <taxon>Asterales</taxon>
        <taxon>Asteraceae</taxon>
        <taxon>Cichorioideae</taxon>
        <taxon>Cichorieae</taxon>
        <taxon>Lactucinae</taxon>
        <taxon>Lactuca</taxon>
    </lineage>
</organism>